<dbReference type="InterPro" id="IPR036390">
    <property type="entry name" value="WH_DNA-bd_sf"/>
</dbReference>
<accession>A0ABV7IMG5</accession>
<dbReference type="InterPro" id="IPR039422">
    <property type="entry name" value="MarR/SlyA-like"/>
</dbReference>
<dbReference type="PANTHER" id="PTHR33164">
    <property type="entry name" value="TRANSCRIPTIONAL REGULATOR, MARR FAMILY"/>
    <property type="match status" value="1"/>
</dbReference>
<dbReference type="InterPro" id="IPR036388">
    <property type="entry name" value="WH-like_DNA-bd_sf"/>
</dbReference>
<sequence>MTAPNSPLSDFLPYLLSVTASAVSDRIAEEYRARFGIRIPEWRVLVVLGDAGPRTQRDLVRATLMDKVAVNRAAKALEARGLAVRRANTRDGRSHHLELTPDGRSVHARIMPLALEMERGILGALDEEERRTLVRLLGRVRQGAEFSPAGEAGAGLTAGPVDGLADGAADGATRQDMAA</sequence>
<protein>
    <submittedName>
        <fullName evidence="3">MarR family winged helix-turn-helix transcriptional regulator</fullName>
    </submittedName>
</protein>
<evidence type="ECO:0000313" key="4">
    <source>
        <dbReference type="Proteomes" id="UP001595604"/>
    </source>
</evidence>
<name>A0ABV7IMG5_9SPHN</name>
<proteinExistence type="predicted"/>
<feature type="compositionally biased region" description="Low complexity" evidence="1">
    <location>
        <begin position="158"/>
        <end position="172"/>
    </location>
</feature>
<organism evidence="3 4">
    <name type="scientific">Novosphingobium bradum</name>
    <dbReference type="NCBI Taxonomy" id="1737444"/>
    <lineage>
        <taxon>Bacteria</taxon>
        <taxon>Pseudomonadati</taxon>
        <taxon>Pseudomonadota</taxon>
        <taxon>Alphaproteobacteria</taxon>
        <taxon>Sphingomonadales</taxon>
        <taxon>Sphingomonadaceae</taxon>
        <taxon>Novosphingobium</taxon>
    </lineage>
</organism>
<keyword evidence="4" id="KW-1185">Reference proteome</keyword>
<dbReference type="RefSeq" id="WP_379508539.1">
    <property type="nucleotide sequence ID" value="NZ_JBHRTQ010000003.1"/>
</dbReference>
<feature type="region of interest" description="Disordered" evidence="1">
    <location>
        <begin position="148"/>
        <end position="179"/>
    </location>
</feature>
<comment type="caution">
    <text evidence="3">The sequence shown here is derived from an EMBL/GenBank/DDBJ whole genome shotgun (WGS) entry which is preliminary data.</text>
</comment>
<evidence type="ECO:0000313" key="3">
    <source>
        <dbReference type="EMBL" id="MFC3173147.1"/>
    </source>
</evidence>
<evidence type="ECO:0000259" key="2">
    <source>
        <dbReference type="PROSITE" id="PS50995"/>
    </source>
</evidence>
<reference evidence="4" key="1">
    <citation type="journal article" date="2019" name="Int. J. Syst. Evol. Microbiol.">
        <title>The Global Catalogue of Microorganisms (GCM) 10K type strain sequencing project: providing services to taxonomists for standard genome sequencing and annotation.</title>
        <authorList>
            <consortium name="The Broad Institute Genomics Platform"/>
            <consortium name="The Broad Institute Genome Sequencing Center for Infectious Disease"/>
            <person name="Wu L."/>
            <person name="Ma J."/>
        </authorList>
    </citation>
    <scope>NUCLEOTIDE SEQUENCE [LARGE SCALE GENOMIC DNA]</scope>
    <source>
        <strain evidence="4">KCTC 42984</strain>
    </source>
</reference>
<dbReference type="SUPFAM" id="SSF46785">
    <property type="entry name" value="Winged helix' DNA-binding domain"/>
    <property type="match status" value="1"/>
</dbReference>
<dbReference type="EMBL" id="JBHRTQ010000003">
    <property type="protein sequence ID" value="MFC3173147.1"/>
    <property type="molecule type" value="Genomic_DNA"/>
</dbReference>
<dbReference type="Gene3D" id="1.10.10.10">
    <property type="entry name" value="Winged helix-like DNA-binding domain superfamily/Winged helix DNA-binding domain"/>
    <property type="match status" value="1"/>
</dbReference>
<dbReference type="PRINTS" id="PR00598">
    <property type="entry name" value="HTHMARR"/>
</dbReference>
<dbReference type="SMART" id="SM00347">
    <property type="entry name" value="HTH_MARR"/>
    <property type="match status" value="1"/>
</dbReference>
<feature type="domain" description="HTH marR-type" evidence="2">
    <location>
        <begin position="9"/>
        <end position="142"/>
    </location>
</feature>
<gene>
    <name evidence="3" type="ORF">ACFOD9_02660</name>
</gene>
<dbReference type="PROSITE" id="PS50995">
    <property type="entry name" value="HTH_MARR_2"/>
    <property type="match status" value="1"/>
</dbReference>
<dbReference type="InterPro" id="IPR000835">
    <property type="entry name" value="HTH_MarR-typ"/>
</dbReference>
<dbReference type="Proteomes" id="UP001595604">
    <property type="component" value="Unassembled WGS sequence"/>
</dbReference>
<dbReference type="PANTHER" id="PTHR33164:SF57">
    <property type="entry name" value="MARR-FAMILY TRANSCRIPTIONAL REGULATOR"/>
    <property type="match status" value="1"/>
</dbReference>
<evidence type="ECO:0000256" key="1">
    <source>
        <dbReference type="SAM" id="MobiDB-lite"/>
    </source>
</evidence>
<dbReference type="Pfam" id="PF12802">
    <property type="entry name" value="MarR_2"/>
    <property type="match status" value="1"/>
</dbReference>